<sequence length="264" mass="28567">DGRIYVKGDPQKGISFREACLRGYQITGAYVNPNPDDLRDEKTGKTINTYACVATIVEVEVDTQTGKLDVLRITSAHDCGRAINPQIVENQIDMGLVQSNGYGRAEELIIDKDTGVILNPDLLDYKIMTILDMPKMDDIQEIIVEHPSAWGAFGSKGFSETGATSGAPAIANAVYNAIGGFISVTLVLATIFLDVRSTLASITQSYSVSEIFLTSLQPGIHKPNLSMSLKSSQVLCKGAFTMNFSSSMRLGFNVTSKGAWLIPF</sequence>
<dbReference type="Pfam" id="PF20256">
    <property type="entry name" value="MoCoBD_2"/>
    <property type="match status" value="1"/>
</dbReference>
<feature type="non-terminal residue" evidence="3">
    <location>
        <position position="1"/>
    </location>
</feature>
<evidence type="ECO:0000256" key="1">
    <source>
        <dbReference type="ARBA" id="ARBA00022505"/>
    </source>
</evidence>
<organism evidence="3">
    <name type="scientific">marine sediment metagenome</name>
    <dbReference type="NCBI Taxonomy" id="412755"/>
    <lineage>
        <taxon>unclassified sequences</taxon>
        <taxon>metagenomes</taxon>
        <taxon>ecological metagenomes</taxon>
    </lineage>
</organism>
<dbReference type="AlphaFoldDB" id="X1TJH4"/>
<gene>
    <name evidence="3" type="ORF">S12H4_14167</name>
</gene>
<proteinExistence type="predicted"/>
<dbReference type="Gene3D" id="3.30.365.10">
    <property type="entry name" value="Aldehyde oxidase/xanthine dehydrogenase, molybdopterin binding domain"/>
    <property type="match status" value="1"/>
</dbReference>
<comment type="caution">
    <text evidence="3">The sequence shown here is derived from an EMBL/GenBank/DDBJ whole genome shotgun (WGS) entry which is preliminary data.</text>
</comment>
<dbReference type="PANTHER" id="PTHR11908">
    <property type="entry name" value="XANTHINE DEHYDROGENASE"/>
    <property type="match status" value="1"/>
</dbReference>
<name>X1TJH4_9ZZZZ</name>
<dbReference type="GO" id="GO:0005506">
    <property type="term" value="F:iron ion binding"/>
    <property type="evidence" value="ECO:0007669"/>
    <property type="project" value="InterPro"/>
</dbReference>
<reference evidence="3" key="1">
    <citation type="journal article" date="2014" name="Front. Microbiol.">
        <title>High frequency of phylogenetically diverse reductive dehalogenase-homologous genes in deep subseafloor sedimentary metagenomes.</title>
        <authorList>
            <person name="Kawai M."/>
            <person name="Futagami T."/>
            <person name="Toyoda A."/>
            <person name="Takaki Y."/>
            <person name="Nishi S."/>
            <person name="Hori S."/>
            <person name="Arai W."/>
            <person name="Tsubouchi T."/>
            <person name="Morono Y."/>
            <person name="Uchiyama I."/>
            <person name="Ito T."/>
            <person name="Fujiyama A."/>
            <person name="Inagaki F."/>
            <person name="Takami H."/>
        </authorList>
    </citation>
    <scope>NUCLEOTIDE SEQUENCE</scope>
    <source>
        <strain evidence="3">Expedition CK06-06</strain>
    </source>
</reference>
<accession>X1TJH4</accession>
<evidence type="ECO:0000259" key="2">
    <source>
        <dbReference type="Pfam" id="PF20256"/>
    </source>
</evidence>
<dbReference type="PANTHER" id="PTHR11908:SF132">
    <property type="entry name" value="ALDEHYDE OXIDASE 1-RELATED"/>
    <property type="match status" value="1"/>
</dbReference>
<dbReference type="InterPro" id="IPR046867">
    <property type="entry name" value="AldOxase/xan_DH_MoCoBD2"/>
</dbReference>
<dbReference type="GO" id="GO:0016491">
    <property type="term" value="F:oxidoreductase activity"/>
    <property type="evidence" value="ECO:0007669"/>
    <property type="project" value="InterPro"/>
</dbReference>
<keyword evidence="1" id="KW-0500">Molybdenum</keyword>
<dbReference type="EMBL" id="BARW01006747">
    <property type="protein sequence ID" value="GAI80194.1"/>
    <property type="molecule type" value="Genomic_DNA"/>
</dbReference>
<protein>
    <recommendedName>
        <fullName evidence="2">Aldehyde oxidase/xanthine dehydrogenase second molybdopterin binding domain-containing protein</fullName>
    </recommendedName>
</protein>
<dbReference type="InterPro" id="IPR016208">
    <property type="entry name" value="Ald_Oxase/xanthine_DH-like"/>
</dbReference>
<feature type="domain" description="Aldehyde oxidase/xanthine dehydrogenase second molybdopterin binding" evidence="2">
    <location>
        <begin position="1"/>
        <end position="134"/>
    </location>
</feature>
<evidence type="ECO:0000313" key="3">
    <source>
        <dbReference type="EMBL" id="GAI80194.1"/>
    </source>
</evidence>
<dbReference type="SUPFAM" id="SSF56003">
    <property type="entry name" value="Molybdenum cofactor-binding domain"/>
    <property type="match status" value="1"/>
</dbReference>
<dbReference type="InterPro" id="IPR037165">
    <property type="entry name" value="AldOxase/xan_DH_Mopterin-bd_sf"/>
</dbReference>